<dbReference type="Gene3D" id="3.10.105.10">
    <property type="entry name" value="Dipeptide-binding Protein, Domain 3"/>
    <property type="match status" value="1"/>
</dbReference>
<dbReference type="Pfam" id="PF00496">
    <property type="entry name" value="SBP_bac_5"/>
    <property type="match status" value="1"/>
</dbReference>
<evidence type="ECO:0000313" key="4">
    <source>
        <dbReference type="Proteomes" id="UP000829708"/>
    </source>
</evidence>
<protein>
    <submittedName>
        <fullName evidence="3">ABC transporter substrate-binding protein</fullName>
    </submittedName>
</protein>
<feature type="signal peptide" evidence="1">
    <location>
        <begin position="1"/>
        <end position="23"/>
    </location>
</feature>
<keyword evidence="4" id="KW-1185">Reference proteome</keyword>
<dbReference type="Gene3D" id="3.40.190.10">
    <property type="entry name" value="Periplasmic binding protein-like II"/>
    <property type="match status" value="1"/>
</dbReference>
<evidence type="ECO:0000256" key="1">
    <source>
        <dbReference type="SAM" id="SignalP"/>
    </source>
</evidence>
<name>A0ABY4DB31_9SPIR</name>
<dbReference type="InterPro" id="IPR030678">
    <property type="entry name" value="Peptide/Ni-bd"/>
</dbReference>
<dbReference type="InterPro" id="IPR039424">
    <property type="entry name" value="SBP_5"/>
</dbReference>
<keyword evidence="1" id="KW-0732">Signal</keyword>
<evidence type="ECO:0000259" key="2">
    <source>
        <dbReference type="Pfam" id="PF00496"/>
    </source>
</evidence>
<dbReference type="CDD" id="cd00995">
    <property type="entry name" value="PBP2_NikA_DppA_OppA_like"/>
    <property type="match status" value="1"/>
</dbReference>
<evidence type="ECO:0000313" key="3">
    <source>
        <dbReference type="EMBL" id="UOM50274.1"/>
    </source>
</evidence>
<gene>
    <name evidence="3" type="ORF">MUG09_11990</name>
</gene>
<dbReference type="PANTHER" id="PTHR30290:SF59">
    <property type="entry name" value="OLIGOPEPTIDE ABC TRANSPORTER,SUBSTRATE-BINDING PROTEIN"/>
    <property type="match status" value="1"/>
</dbReference>
<dbReference type="SUPFAM" id="SSF53850">
    <property type="entry name" value="Periplasmic binding protein-like II"/>
    <property type="match status" value="1"/>
</dbReference>
<feature type="domain" description="Solute-binding protein family 5" evidence="2">
    <location>
        <begin position="81"/>
        <end position="484"/>
    </location>
</feature>
<dbReference type="PIRSF" id="PIRSF002741">
    <property type="entry name" value="MppA"/>
    <property type="match status" value="1"/>
</dbReference>
<dbReference type="Gene3D" id="3.90.76.10">
    <property type="entry name" value="Dipeptide-binding Protein, Domain 1"/>
    <property type="match status" value="1"/>
</dbReference>
<sequence>MKKSTVLLLLAIVLLIVPGFVFAGGAAEKPAAAPVAKGPIIIGSNSAPRTLNPLYFPSRQDSIVTNLIFDNFVQPDKEGRIVGGLAESFSVAADGVTYTFNLAKNVVWHDGEKFDGDDVVATLNMLAHPDYAGGVDRVNQIVGVEEFKANPTSTISGVSLSADKMTVTIKIKKPSATFLPGLYFQILPEHHIKNINLAELEKAAFNTNPVGTGPFKFKEWKVGNSITVEKNSAYWQGEPKVDSIIVKFGELVALTTQLQSGEIDMLEVEEEGYNTFKNNKNFNIYTYPMLSVDYVGFLTGPGRAADTRDDRPVFNKNIRQALAYATNKEALVNGAYGVMGYAHDSIFPKNSLGDSPNDNPYTFNLAKAKAMIEAEGYVMNNTTKFYEKNGKSLRIEMYYAESSAPQAAIFKEQWKAAGVDLNLKLVDFGALIGVLLRKSDANGKLANEVGYDQTTAATDSNFDTYLLGFAQESDPQEYAQYFVDDPFWNFYHYDNANVRTWFAEQEVTTDQAKRSAILHQISEQITEDLPWFTYAGKNETIIAGKNIGGLNPDTRGYTLDTHLWFLQ</sequence>
<feature type="chain" id="PRO_5045974986" evidence="1">
    <location>
        <begin position="24"/>
        <end position="567"/>
    </location>
</feature>
<proteinExistence type="predicted"/>
<accession>A0ABY4DB31</accession>
<dbReference type="InterPro" id="IPR000914">
    <property type="entry name" value="SBP_5_dom"/>
</dbReference>
<dbReference type="EMBL" id="CP094929">
    <property type="protein sequence ID" value="UOM50274.1"/>
    <property type="molecule type" value="Genomic_DNA"/>
</dbReference>
<dbReference type="PANTHER" id="PTHR30290">
    <property type="entry name" value="PERIPLASMIC BINDING COMPONENT OF ABC TRANSPORTER"/>
    <property type="match status" value="1"/>
</dbReference>
<dbReference type="RefSeq" id="WP_244771665.1">
    <property type="nucleotide sequence ID" value="NZ_CP094929.1"/>
</dbReference>
<dbReference type="Proteomes" id="UP000829708">
    <property type="component" value="Chromosome"/>
</dbReference>
<organism evidence="3 4">
    <name type="scientific">Sphaerochaeta associata</name>
    <dbReference type="NCBI Taxonomy" id="1129264"/>
    <lineage>
        <taxon>Bacteria</taxon>
        <taxon>Pseudomonadati</taxon>
        <taxon>Spirochaetota</taxon>
        <taxon>Spirochaetia</taxon>
        <taxon>Spirochaetales</taxon>
        <taxon>Sphaerochaetaceae</taxon>
        <taxon>Sphaerochaeta</taxon>
    </lineage>
</organism>
<reference evidence="4" key="1">
    <citation type="journal article" date="2024" name="J Bioinform Genom">
        <title>Complete genome sequence of the type strain bacterium Sphaerochaeta associata GLS2t (VKM B-2742)t.</title>
        <authorList>
            <person name="Troshina O.Y."/>
            <person name="Tepeeva A.N."/>
            <person name="Arzamasceva V.O."/>
            <person name="Whitman W.B."/>
            <person name="Varghese N."/>
            <person name="Shapiro N."/>
            <person name="Woyke T."/>
            <person name="Kripides N.C."/>
            <person name="Vasilenko O.V."/>
        </authorList>
    </citation>
    <scope>NUCLEOTIDE SEQUENCE [LARGE SCALE GENOMIC DNA]</scope>
    <source>
        <strain evidence="4">GLS2T</strain>
    </source>
</reference>